<evidence type="ECO:0000313" key="2">
    <source>
        <dbReference type="EMBL" id="MCF2218703.1"/>
    </source>
</evidence>
<keyword evidence="3" id="KW-1185">Reference proteome</keyword>
<gene>
    <name evidence="2" type="ORF">H9Q08_05240</name>
</gene>
<feature type="domain" description="TIR" evidence="1">
    <location>
        <begin position="3"/>
        <end position="139"/>
    </location>
</feature>
<dbReference type="SMART" id="SM00255">
    <property type="entry name" value="TIR"/>
    <property type="match status" value="1"/>
</dbReference>
<evidence type="ECO:0000313" key="3">
    <source>
        <dbReference type="Proteomes" id="UP001430374"/>
    </source>
</evidence>
<proteinExistence type="predicted"/>
<dbReference type="InterPro" id="IPR035897">
    <property type="entry name" value="Toll_tir_struct_dom_sf"/>
</dbReference>
<evidence type="ECO:0000259" key="1">
    <source>
        <dbReference type="PROSITE" id="PS50104"/>
    </source>
</evidence>
<organism evidence="2 3">
    <name type="scientific">Chryseobacterium indicum</name>
    <dbReference type="NCBI Taxonomy" id="2766954"/>
    <lineage>
        <taxon>Bacteria</taxon>
        <taxon>Pseudomonadati</taxon>
        <taxon>Bacteroidota</taxon>
        <taxon>Flavobacteriia</taxon>
        <taxon>Flavobacteriales</taxon>
        <taxon>Weeksellaceae</taxon>
        <taxon>Chryseobacterium group</taxon>
        <taxon>Chryseobacterium</taxon>
    </lineage>
</organism>
<sequence length="276" mass="31761">MDYKYDVALSFAGEDREYIERFAEILKEAGVSVFYDKFEEVDLWGKDLAIHFDYVYRRQSKYFIPFISKNYAEKVWTNYEVRTAFARSIENKDEEYILPVKLDDTELDGLRSTIASLDARTHSPEELANKFLKKLGSEVSVPTPQKDEPQGNVYLSTYLEVSELYGLTGINIGVTVTNFIKEDRFFGPPIFKISQPIIGTNDTFQLVNPSPNFEFPKKLVFGEQYSVQYSLSKGFLDTMKKLEGKNVTLTAFATTTVGEKYVSNPMEIDDLFKFKK</sequence>
<dbReference type="EMBL" id="JACSGT010000001">
    <property type="protein sequence ID" value="MCF2218703.1"/>
    <property type="molecule type" value="Genomic_DNA"/>
</dbReference>
<dbReference type="Proteomes" id="UP001430374">
    <property type="component" value="Unassembled WGS sequence"/>
</dbReference>
<name>A0ABS9C2D7_9FLAO</name>
<dbReference type="PROSITE" id="PS50104">
    <property type="entry name" value="TIR"/>
    <property type="match status" value="1"/>
</dbReference>
<protein>
    <submittedName>
        <fullName evidence="2">TIR domain-containing protein</fullName>
    </submittedName>
</protein>
<dbReference type="Pfam" id="PF13676">
    <property type="entry name" value="TIR_2"/>
    <property type="match status" value="1"/>
</dbReference>
<dbReference type="SUPFAM" id="SSF52200">
    <property type="entry name" value="Toll/Interleukin receptor TIR domain"/>
    <property type="match status" value="1"/>
</dbReference>
<comment type="caution">
    <text evidence="2">The sequence shown here is derived from an EMBL/GenBank/DDBJ whole genome shotgun (WGS) entry which is preliminary data.</text>
</comment>
<dbReference type="Gene3D" id="3.40.50.10140">
    <property type="entry name" value="Toll/interleukin-1 receptor homology (TIR) domain"/>
    <property type="match status" value="1"/>
</dbReference>
<reference evidence="2" key="1">
    <citation type="submission" date="2021-08" db="EMBL/GenBank/DDBJ databases">
        <title>Complete genome sequence of Chryseobacterium sp strain PS-8.</title>
        <authorList>
            <person name="Das S.K."/>
        </authorList>
    </citation>
    <scope>NUCLEOTIDE SEQUENCE</scope>
    <source>
        <strain evidence="2">PS-8</strain>
    </source>
</reference>
<dbReference type="InterPro" id="IPR000157">
    <property type="entry name" value="TIR_dom"/>
</dbReference>
<accession>A0ABS9C2D7</accession>
<dbReference type="RefSeq" id="WP_235130413.1">
    <property type="nucleotide sequence ID" value="NZ_JACSGT010000001.1"/>
</dbReference>